<dbReference type="SMART" id="SM01288">
    <property type="entry name" value="FISNA"/>
    <property type="match status" value="1"/>
</dbReference>
<evidence type="ECO:0000256" key="6">
    <source>
        <dbReference type="ARBA" id="ARBA00022840"/>
    </source>
</evidence>
<name>A0AAR2KVU2_PYGNA</name>
<evidence type="ECO:0000256" key="5">
    <source>
        <dbReference type="ARBA" id="ARBA00022741"/>
    </source>
</evidence>
<dbReference type="InterPro" id="IPR007111">
    <property type="entry name" value="NACHT_NTPase"/>
</dbReference>
<dbReference type="Pfam" id="PF14484">
    <property type="entry name" value="FISNA"/>
    <property type="match status" value="1"/>
</dbReference>
<dbReference type="SMART" id="SM00449">
    <property type="entry name" value="SPRY"/>
    <property type="match status" value="1"/>
</dbReference>
<dbReference type="PROSITE" id="PS50837">
    <property type="entry name" value="NACHT"/>
    <property type="match status" value="1"/>
</dbReference>
<reference evidence="9 10" key="1">
    <citation type="submission" date="2020-10" db="EMBL/GenBank/DDBJ databases">
        <title>Pygocentrus nattereri (red-bellied piranha) genome, fPygNat1, primary haplotype.</title>
        <authorList>
            <person name="Myers G."/>
            <person name="Meyer A."/>
            <person name="Karagic N."/>
            <person name="Pippel M."/>
            <person name="Winkler S."/>
            <person name="Tracey A."/>
            <person name="Wood J."/>
            <person name="Formenti G."/>
            <person name="Howe K."/>
            <person name="Fedrigo O."/>
            <person name="Jarvis E.D."/>
        </authorList>
    </citation>
    <scope>NUCLEOTIDE SEQUENCE [LARGE SCALE GENOMIC DNA]</scope>
</reference>
<dbReference type="InterPro" id="IPR043136">
    <property type="entry name" value="B30.2/SPRY_sf"/>
</dbReference>
<dbReference type="Ensembl" id="ENSPNAT00000058079.1">
    <property type="protein sequence ID" value="ENSPNAP00000066599.1"/>
    <property type="gene ID" value="ENSPNAG00000037183.1"/>
</dbReference>
<dbReference type="FunFam" id="3.80.10.10:FF:000538">
    <property type="entry name" value="Si:ch211-127b6.2"/>
    <property type="match status" value="1"/>
</dbReference>
<dbReference type="Gene3D" id="3.80.10.10">
    <property type="entry name" value="Ribonuclease Inhibitor"/>
    <property type="match status" value="2"/>
</dbReference>
<dbReference type="Pfam" id="PF13516">
    <property type="entry name" value="LRR_6"/>
    <property type="match status" value="8"/>
</dbReference>
<keyword evidence="2" id="KW-0963">Cytoplasm</keyword>
<accession>A0AAR2KVU2</accession>
<sequence>MMEHQNSSSGGGASGLKFQRDSAVSSCVSMKSGWSIGNPPNFSTGGGEPSCVSMKSGWSFGNPPNFTTGGGESSCVSMKSEWSIGNPPNFSTGGGEPSCVSMKSGWSIGNPPNFSTGGGEPSCVSMKSGWSIGNPPNFSTGGGEPSCVSMKSEWYIGNPLNFSTGGGEPSCVSMKSEWSIGNPPNFSTGGGEPSCVSMKSGWSVGNPPNFSTGGGEPSCVSMKSGWSIGNPPNLGSIVVPSDPEKCFTDEALQTNHLAEGTGERQQKSYEQADDVLHRVLEKYKTNMKNKYEILFEGIKTEENKTLLNRIYTQLYIIEGESEGVNKEHEVLQMEKTSRKQLHDAPINCSDIFKSAQGLKREMEKENVRAVTEKEFRHKARKEDKELGVQNLRAVLTKGIAGIGKTVSVQKFILDWAEGKANQDVELMIVLPFRELNLIKDDHYSLHGLLCAFHPELKDLDPDSYDQMKSVFIFDGLDESRIPLDFEECEKVSDITMTSSVGVLMTNLIKGELLPSALIWITSRPAAASQIPPEHINRVTEIQGFNDPQKEEYFRKRISDVDQAERIISHIKAARSLHIMCHIPVFCWISATVLQQIMKQHHTEVPKTLTEMYSHFLITQTNMKNEKYEEKDERDPKNLLESNRAILLKLAELAFKQLMKGNVMFYEEDLRESSIDVTEASVYSGIFTEIFREECVLHQRKVYCFVHLSFQEFLAAVYVFYCYVTENNKVLRIFTPEEKLRSAPLYCLLQSILDKALKSQNGHLDLFLRFLVGISLESNQRLLWGLLDDEDSGSEDIIQYIQELINRSQFKVTYTKSNSEKTIERIKGLIKESDRFSHKQSNAEKPLEVIKERNDKQTQTESISEKNIESIKKFIKKHDEHTEHTEKSIELIKEHDHKLTQTESIVEKSIEFIKEHDHKLTQMQSIAEKSIEFIKEHDHKLTQTESTAELINEQDFEQIFTRSSSVGYFKVPAVKLIQTESISEKIIERIQGLIIKYETSTQTQRISEKTTELIKGSADQQTQTESISEKTIESIKDLIKGHDKLTHAQRSSGKTIALIRDLIRGYDDKLIYTIECIKDLVRIYDFDFIQITNSTEKTMDCINNLIEEYYCTLTQAKSSSEITIEKIKKLIKVYEYTLTQAKWSLKKTIKYIKKLIKGEDKQCHLSTERSLNLFLCLSEMNDQSLSSEIDKYLQSEKCSEEGLSPGQCSALACMLLTSEKVQDELDLKKYNTSEAGYRRLIPAVNVYRKALLAGCNFTVDTCETLCSALQSENSALRELDLSNNDLQDSGVELLLVGLKSSHCKLETLRLSDCNLTKDSCKTLCSALKSVRSLDLSNNDLQDSGVNLLSASMKSSLCKLEILRLAGCNFTANSCEKLASAVKSVSSSLKELDLSNNYLQESGVELLAAELRSSHCKLETLRLAACNLEGKACENFRSVLQLVNSPLIELDLSNNDLQDSGMDLLSAGLKSPQCKLEILRLALCYLGGKSCETLGSALQSVNSSLKELDLSNNDLKDSGVELLSAGLKSLYCKLETLRLSGCMVTNEGCSSLASALKLNPSHLRELDLTYNHPGDSGVQLLFDLLEDACCTLEKLQLEYSETIGMKPGLRKYACKLTLDPNTAHTRLCLSEENRKAECVQKHQPYPDHPDRFNHYEQVLCREGLTGRCYWEAEWSGVGADIVVTYKGISRKGDSDDCWFGCSNQSWSLYCSDSGHSFSHNKKKIAVPASGFSSHRVGVYLDWEAGTLSFFSVSPDTHRLTHLHTVHSTFTQPLYAGFWLGSFSSVCVCEIK</sequence>
<dbReference type="SMART" id="SM00589">
    <property type="entry name" value="PRY"/>
    <property type="match status" value="1"/>
</dbReference>
<keyword evidence="4" id="KW-0677">Repeat</keyword>
<dbReference type="Pfam" id="PF05729">
    <property type="entry name" value="NACHT"/>
    <property type="match status" value="1"/>
</dbReference>
<protein>
    <recommendedName>
        <fullName evidence="11">B30.2/SPRY domain-containing protein</fullName>
    </recommendedName>
</protein>
<dbReference type="InterPro" id="IPR041267">
    <property type="entry name" value="NLRP_HD2"/>
</dbReference>
<feature type="domain" description="NACHT" evidence="8">
    <location>
        <begin position="392"/>
        <end position="526"/>
    </location>
</feature>
<dbReference type="InterPro" id="IPR001870">
    <property type="entry name" value="B30.2/SPRY"/>
</dbReference>
<dbReference type="Pfam" id="PF17779">
    <property type="entry name" value="WHD_NOD2"/>
    <property type="match status" value="1"/>
</dbReference>
<keyword evidence="10" id="KW-1185">Reference proteome</keyword>
<dbReference type="GeneTree" id="ENSGT01150000286911"/>
<dbReference type="SMART" id="SM00368">
    <property type="entry name" value="LRR_RI"/>
    <property type="match status" value="11"/>
</dbReference>
<evidence type="ECO:0000256" key="3">
    <source>
        <dbReference type="ARBA" id="ARBA00022614"/>
    </source>
</evidence>
<dbReference type="Gene3D" id="3.40.50.300">
    <property type="entry name" value="P-loop containing nucleotide triphosphate hydrolases"/>
    <property type="match status" value="1"/>
</dbReference>
<dbReference type="CDD" id="cd00116">
    <property type="entry name" value="LRR_RI"/>
    <property type="match status" value="1"/>
</dbReference>
<dbReference type="FunFam" id="3.40.50.300:FF:000210">
    <property type="entry name" value="Si:dkey-16p6.1"/>
    <property type="match status" value="1"/>
</dbReference>
<evidence type="ECO:0000259" key="8">
    <source>
        <dbReference type="PROSITE" id="PS50837"/>
    </source>
</evidence>
<dbReference type="PRINTS" id="PR01407">
    <property type="entry name" value="BUTYPHLNCDUF"/>
</dbReference>
<dbReference type="InterPro" id="IPR051261">
    <property type="entry name" value="NLR"/>
</dbReference>
<keyword evidence="5" id="KW-0547">Nucleotide-binding</keyword>
<dbReference type="InterPro" id="IPR006574">
    <property type="entry name" value="PRY"/>
</dbReference>
<dbReference type="InterPro" id="IPR003877">
    <property type="entry name" value="SPRY_dom"/>
</dbReference>
<dbReference type="GeneID" id="108411188"/>
<dbReference type="InterPro" id="IPR013320">
    <property type="entry name" value="ConA-like_dom_sf"/>
</dbReference>
<dbReference type="PROSITE" id="PS51450">
    <property type="entry name" value="LRR"/>
    <property type="match status" value="2"/>
</dbReference>
<comment type="subcellular location">
    <subcellularLocation>
        <location evidence="1">Cytoplasm</location>
    </subcellularLocation>
</comment>
<evidence type="ECO:0000313" key="9">
    <source>
        <dbReference type="Ensembl" id="ENSPNAP00000066599.1"/>
    </source>
</evidence>
<feature type="domain" description="B30.2/SPRY" evidence="7">
    <location>
        <begin position="1594"/>
        <end position="1789"/>
    </location>
</feature>
<evidence type="ECO:0000256" key="2">
    <source>
        <dbReference type="ARBA" id="ARBA00022490"/>
    </source>
</evidence>
<dbReference type="SUPFAM" id="SSF49899">
    <property type="entry name" value="Concanavalin A-like lectins/glucanases"/>
    <property type="match status" value="1"/>
</dbReference>
<dbReference type="FunFam" id="2.60.120.920:FF:000037">
    <property type="entry name" value="Si:dkey-191j3.2"/>
    <property type="match status" value="1"/>
</dbReference>
<evidence type="ECO:0000256" key="1">
    <source>
        <dbReference type="ARBA" id="ARBA00004496"/>
    </source>
</evidence>
<keyword evidence="6" id="KW-0067">ATP-binding</keyword>
<dbReference type="InterPro" id="IPR029495">
    <property type="entry name" value="NACHT-assoc"/>
</dbReference>
<dbReference type="PROSITE" id="PS50188">
    <property type="entry name" value="B302_SPRY"/>
    <property type="match status" value="1"/>
</dbReference>
<dbReference type="InterPro" id="IPR001611">
    <property type="entry name" value="Leu-rich_rpt"/>
</dbReference>
<dbReference type="Pfam" id="PF17776">
    <property type="entry name" value="NLRC4_HD2"/>
    <property type="match status" value="1"/>
</dbReference>
<dbReference type="Gene3D" id="2.60.120.920">
    <property type="match status" value="1"/>
</dbReference>
<organism evidence="9 10">
    <name type="scientific">Pygocentrus nattereri</name>
    <name type="common">Red-bellied piranha</name>
    <dbReference type="NCBI Taxonomy" id="42514"/>
    <lineage>
        <taxon>Eukaryota</taxon>
        <taxon>Metazoa</taxon>
        <taxon>Chordata</taxon>
        <taxon>Craniata</taxon>
        <taxon>Vertebrata</taxon>
        <taxon>Euteleostomi</taxon>
        <taxon>Actinopterygii</taxon>
        <taxon>Neopterygii</taxon>
        <taxon>Teleostei</taxon>
        <taxon>Ostariophysi</taxon>
        <taxon>Characiformes</taxon>
        <taxon>Characoidei</taxon>
        <taxon>Pygocentrus</taxon>
    </lineage>
</organism>
<dbReference type="GO" id="GO:0005524">
    <property type="term" value="F:ATP binding"/>
    <property type="evidence" value="ECO:0007669"/>
    <property type="project" value="UniProtKB-KW"/>
</dbReference>
<reference evidence="9" key="3">
    <citation type="submission" date="2025-09" db="UniProtKB">
        <authorList>
            <consortium name="Ensembl"/>
        </authorList>
    </citation>
    <scope>IDENTIFICATION</scope>
</reference>
<evidence type="ECO:0000259" key="7">
    <source>
        <dbReference type="PROSITE" id="PS50188"/>
    </source>
</evidence>
<evidence type="ECO:0008006" key="11">
    <source>
        <dbReference type="Google" id="ProtNLM"/>
    </source>
</evidence>
<dbReference type="InterPro" id="IPR003879">
    <property type="entry name" value="Butyrophylin_SPRY"/>
</dbReference>
<evidence type="ECO:0000256" key="4">
    <source>
        <dbReference type="ARBA" id="ARBA00022737"/>
    </source>
</evidence>
<dbReference type="InterPro" id="IPR027417">
    <property type="entry name" value="P-loop_NTPase"/>
</dbReference>
<dbReference type="InterPro" id="IPR032675">
    <property type="entry name" value="LRR_dom_sf"/>
</dbReference>
<dbReference type="CDD" id="cd16040">
    <property type="entry name" value="SPRY_PRY_SNTX"/>
    <property type="match status" value="1"/>
</dbReference>
<dbReference type="PANTHER" id="PTHR24106">
    <property type="entry name" value="NACHT, LRR AND CARD DOMAINS-CONTAINING"/>
    <property type="match status" value="1"/>
</dbReference>
<dbReference type="InterPro" id="IPR041075">
    <property type="entry name" value="NOD1/2_WH"/>
</dbReference>
<dbReference type="GO" id="GO:0005737">
    <property type="term" value="C:cytoplasm"/>
    <property type="evidence" value="ECO:0007669"/>
    <property type="project" value="UniProtKB-SubCell"/>
</dbReference>
<evidence type="ECO:0000313" key="10">
    <source>
        <dbReference type="Proteomes" id="UP001501920"/>
    </source>
</evidence>
<dbReference type="Pfam" id="PF00622">
    <property type="entry name" value="SPRY"/>
    <property type="match status" value="1"/>
</dbReference>
<reference evidence="9" key="2">
    <citation type="submission" date="2025-08" db="UniProtKB">
        <authorList>
            <consortium name="Ensembl"/>
        </authorList>
    </citation>
    <scope>IDENTIFICATION</scope>
</reference>
<dbReference type="SUPFAM" id="SSF52047">
    <property type="entry name" value="RNI-like"/>
    <property type="match status" value="2"/>
</dbReference>
<proteinExistence type="predicted"/>
<dbReference type="Pfam" id="PF13765">
    <property type="entry name" value="PRY"/>
    <property type="match status" value="1"/>
</dbReference>
<keyword evidence="3" id="KW-0433">Leucine-rich repeat</keyword>
<dbReference type="Proteomes" id="UP001501920">
    <property type="component" value="Chromosome 2"/>
</dbReference>
<dbReference type="RefSeq" id="XP_017538112.2">
    <property type="nucleotide sequence ID" value="XM_017682623.2"/>
</dbReference>